<proteinExistence type="predicted"/>
<sequence length="116" mass="12484">MAAANQSGRHIAVLRLTDIELYAWIAQAKAGAWLEYHRGFLGIDVTPGISLLPEPERRRLADLGQAALGAFEKGLVHLAQTRVGANRFAYLAIARPRPGASAVSLSELLLNELQAA</sequence>
<reference evidence="1 2" key="1">
    <citation type="submission" date="2015-09" db="EMBL/GenBank/DDBJ databases">
        <authorList>
            <person name="Jackson K.R."/>
            <person name="Lunt B.L."/>
            <person name="Fisher J.N.B."/>
            <person name="Gardner A.V."/>
            <person name="Bailey M.E."/>
            <person name="Deus L.M."/>
            <person name="Earl A.S."/>
            <person name="Gibby P.D."/>
            <person name="Hartmann K.A."/>
            <person name="Liu J.E."/>
            <person name="Manci A.M."/>
            <person name="Nielsen D.A."/>
            <person name="Solomon M.B."/>
            <person name="Breakwell D.P."/>
            <person name="Burnett S.H."/>
            <person name="Grose J.H."/>
        </authorList>
    </citation>
    <scope>NUCLEOTIDE SEQUENCE [LARGE SCALE GENOMIC DNA]</scope>
    <source>
        <strain evidence="1 2">CECT 7799</strain>
    </source>
</reference>
<protein>
    <submittedName>
        <fullName evidence="1">Uncharacterized protein</fullName>
    </submittedName>
</protein>
<organism evidence="1 2">
    <name type="scientific">Jannaschia seosinensis</name>
    <dbReference type="NCBI Taxonomy" id="313367"/>
    <lineage>
        <taxon>Bacteria</taxon>
        <taxon>Pseudomonadati</taxon>
        <taxon>Pseudomonadota</taxon>
        <taxon>Alphaproteobacteria</taxon>
        <taxon>Rhodobacterales</taxon>
        <taxon>Roseobacteraceae</taxon>
        <taxon>Jannaschia</taxon>
    </lineage>
</organism>
<dbReference type="AlphaFoldDB" id="A0A0M7BCN9"/>
<dbReference type="Proteomes" id="UP000049455">
    <property type="component" value="Unassembled WGS sequence"/>
</dbReference>
<name>A0A0M7BCN9_9RHOB</name>
<accession>A0A0M7BCN9</accession>
<dbReference type="EMBL" id="CYPR01000107">
    <property type="protein sequence ID" value="CUH39036.1"/>
    <property type="molecule type" value="Genomic_DNA"/>
</dbReference>
<gene>
    <name evidence="1" type="ORF">JSE7799_01755</name>
</gene>
<dbReference type="STRING" id="313367.JSE7799_01755"/>
<evidence type="ECO:0000313" key="2">
    <source>
        <dbReference type="Proteomes" id="UP000049455"/>
    </source>
</evidence>
<evidence type="ECO:0000313" key="1">
    <source>
        <dbReference type="EMBL" id="CUH39036.1"/>
    </source>
</evidence>
<keyword evidence="2" id="KW-1185">Reference proteome</keyword>